<dbReference type="KEGG" id="gtl:EP073_11025"/>
<organism evidence="1 2">
    <name type="scientific">Geovibrio thiophilus</name>
    <dbReference type="NCBI Taxonomy" id="139438"/>
    <lineage>
        <taxon>Bacteria</taxon>
        <taxon>Pseudomonadati</taxon>
        <taxon>Deferribacterota</taxon>
        <taxon>Deferribacteres</taxon>
        <taxon>Deferribacterales</taxon>
        <taxon>Geovibrionaceae</taxon>
        <taxon>Geovibrio</taxon>
    </lineage>
</organism>
<proteinExistence type="predicted"/>
<evidence type="ECO:0008006" key="3">
    <source>
        <dbReference type="Google" id="ProtNLM"/>
    </source>
</evidence>
<dbReference type="AlphaFoldDB" id="A0A410K0E0"/>
<sequence length="97" mass="10793">MVEVSVEENSVNIKGNIKSIDDYLAVKKSLQDLTDSGCRSIEVCFTDSVSITSSIIGFMLKLINVDKIDLRVSAGDKKLVSLLEELELSRIFQVREL</sequence>
<dbReference type="EMBL" id="CP035108">
    <property type="protein sequence ID" value="QAR33916.1"/>
    <property type="molecule type" value="Genomic_DNA"/>
</dbReference>
<dbReference type="RefSeq" id="WP_128467201.1">
    <property type="nucleotide sequence ID" value="NZ_CP035108.1"/>
</dbReference>
<reference evidence="1 2" key="1">
    <citation type="submission" date="2019-01" db="EMBL/GenBank/DDBJ databases">
        <title>Geovibrio thiophilus DSM 11263, complete genome.</title>
        <authorList>
            <person name="Spring S."/>
            <person name="Bunk B."/>
            <person name="Sproer C."/>
        </authorList>
    </citation>
    <scope>NUCLEOTIDE SEQUENCE [LARGE SCALE GENOMIC DNA]</scope>
    <source>
        <strain evidence="1 2">DSM 11263</strain>
    </source>
</reference>
<keyword evidence="2" id="KW-1185">Reference proteome</keyword>
<evidence type="ECO:0000313" key="2">
    <source>
        <dbReference type="Proteomes" id="UP000287502"/>
    </source>
</evidence>
<gene>
    <name evidence="1" type="ORF">EP073_11025</name>
</gene>
<name>A0A410K0E0_9BACT</name>
<evidence type="ECO:0000313" key="1">
    <source>
        <dbReference type="EMBL" id="QAR33916.1"/>
    </source>
</evidence>
<protein>
    <recommendedName>
        <fullName evidence="3">STAS domain-containing protein</fullName>
    </recommendedName>
</protein>
<dbReference type="Proteomes" id="UP000287502">
    <property type="component" value="Chromosome"/>
</dbReference>
<accession>A0A410K0E0</accession>
<dbReference type="OrthoDB" id="9799761at2"/>